<dbReference type="GO" id="GO:0016813">
    <property type="term" value="F:hydrolase activity, acting on carbon-nitrogen (but not peptide) bonds, in linear amidines"/>
    <property type="evidence" value="ECO:0007669"/>
    <property type="project" value="InterPro"/>
</dbReference>
<keyword evidence="3" id="KW-0862">Zinc</keyword>
<feature type="binding site" evidence="4">
    <location>
        <position position="291"/>
    </location>
    <ligand>
        <name>allantoate</name>
        <dbReference type="ChEBI" id="CHEBI:17536"/>
    </ligand>
</feature>
<feature type="binding site" evidence="3">
    <location>
        <position position="83"/>
    </location>
    <ligand>
        <name>Zn(2+)</name>
        <dbReference type="ChEBI" id="CHEBI:29105"/>
        <label>1</label>
    </ligand>
</feature>
<dbReference type="KEGG" id="rei:IE4771_CH00387"/>
<feature type="binding site" evidence="3">
    <location>
        <position position="386"/>
    </location>
    <ligand>
        <name>Zn(2+)</name>
        <dbReference type="ChEBI" id="CHEBI:29105"/>
        <label>2</label>
    </ligand>
</feature>
<dbReference type="InterPro" id="IPR011650">
    <property type="entry name" value="Peptidase_M20_dimer"/>
</dbReference>
<dbReference type="Gene3D" id="3.40.630.10">
    <property type="entry name" value="Zn peptidases"/>
    <property type="match status" value="1"/>
</dbReference>
<proteinExistence type="inferred from homology"/>
<dbReference type="SUPFAM" id="SSF53187">
    <property type="entry name" value="Zn-dependent exopeptidases"/>
    <property type="match status" value="1"/>
</dbReference>
<dbReference type="SUPFAM" id="SSF55031">
    <property type="entry name" value="Bacterial exopeptidase dimerisation domain"/>
    <property type="match status" value="1"/>
</dbReference>
<evidence type="ECO:0000256" key="4">
    <source>
        <dbReference type="PIRSR" id="PIRSR001235-2"/>
    </source>
</evidence>
<organism evidence="6 7">
    <name type="scientific">Rhizobium etli bv. mimosae str. IE4771</name>
    <dbReference type="NCBI Taxonomy" id="1432050"/>
    <lineage>
        <taxon>Bacteria</taxon>
        <taxon>Pseudomonadati</taxon>
        <taxon>Pseudomonadota</taxon>
        <taxon>Alphaproteobacteria</taxon>
        <taxon>Hyphomicrobiales</taxon>
        <taxon>Rhizobiaceae</taxon>
        <taxon>Rhizobium/Agrobacterium group</taxon>
        <taxon>Rhizobium</taxon>
    </lineage>
</organism>
<dbReference type="PANTHER" id="PTHR32494:SF5">
    <property type="entry name" value="ALLANTOATE AMIDOHYDROLASE"/>
    <property type="match status" value="1"/>
</dbReference>
<feature type="domain" description="Peptidase M20 dimerisation" evidence="5">
    <location>
        <begin position="210"/>
        <end position="315"/>
    </location>
</feature>
<dbReference type="NCBIfam" id="TIGR01879">
    <property type="entry name" value="hydantase"/>
    <property type="match status" value="1"/>
</dbReference>
<dbReference type="Proteomes" id="UP000027180">
    <property type="component" value="Chromosome"/>
</dbReference>
<dbReference type="OrthoDB" id="9808195at2"/>
<evidence type="ECO:0000256" key="3">
    <source>
        <dbReference type="PIRSR" id="PIRSR001235-1"/>
    </source>
</evidence>
<evidence type="ECO:0000259" key="5">
    <source>
        <dbReference type="Pfam" id="PF07687"/>
    </source>
</evidence>
<dbReference type="GO" id="GO:0046872">
    <property type="term" value="F:metal ion binding"/>
    <property type="evidence" value="ECO:0007669"/>
    <property type="project" value="UniProtKB-KW"/>
</dbReference>
<dbReference type="Pfam" id="PF07687">
    <property type="entry name" value="M20_dimer"/>
    <property type="match status" value="1"/>
</dbReference>
<evidence type="ECO:0000313" key="6">
    <source>
        <dbReference type="EMBL" id="AIC25553.1"/>
    </source>
</evidence>
<name>A0A060HRQ0_RHIET</name>
<dbReference type="HOGENOM" id="CLU_024588_6_1_5"/>
<sequence length="426" mass="45547">MSRNLPVNANRIAEDIEALAEITEPGHPWTRRAFSPLFREGRSYLEARMKAAGLETRIDAAGNLIGRRTGRKPWLGTIMLGSHSDTVPDGGRFDGIAGVIAALEVARALSDQTIELDHDLEIVDFLAEEVSIFGVSCIGSRGMTGQLPESWLSRVSGDLDLAGGIAQVGGEPGVLAQQKRPDIAGFLELHIEQGPVLEAEREDVGIVTAIAGITRIEIIVEGRADHAGTTPMDRRADALVAASQLVLDIRNAAAELAKTPGHFAATVGEFSVEPNAANVVPSKVVLLIDGRAEIRADMEAFCRWLEGHVEKLAAAYGVRIEAPNRVSDNLPTPGDTGLLSALEAACERVGAKYRRMASGAGHDTAWIAKVAPAAMIFVPCRAGRSHCEDEWADYDDIALGAAVLFEAVREMDRDSKREKADGTHTG</sequence>
<keyword evidence="2" id="KW-0378">Hydrolase</keyword>
<dbReference type="InterPro" id="IPR010158">
    <property type="entry name" value="Amidase_Cbmase"/>
</dbReference>
<dbReference type="InterPro" id="IPR002933">
    <property type="entry name" value="Peptidase_M20"/>
</dbReference>
<dbReference type="NCBIfam" id="NF009531">
    <property type="entry name" value="PRK12893.1-5"/>
    <property type="match status" value="1"/>
</dbReference>
<dbReference type="AlphaFoldDB" id="A0A060HRQ0"/>
<feature type="binding site" evidence="3">
    <location>
        <position position="190"/>
    </location>
    <ligand>
        <name>Zn(2+)</name>
        <dbReference type="ChEBI" id="CHEBI:29105"/>
        <label>1</label>
    </ligand>
</feature>
<comment type="similarity">
    <text evidence="1">Belongs to the peptidase M20 family.</text>
</comment>
<dbReference type="PROSITE" id="PS00758">
    <property type="entry name" value="ARGE_DAPE_CPG2_1"/>
    <property type="match status" value="1"/>
</dbReference>
<evidence type="ECO:0000256" key="2">
    <source>
        <dbReference type="ARBA" id="ARBA00022801"/>
    </source>
</evidence>
<dbReference type="Gene3D" id="3.30.70.360">
    <property type="match status" value="1"/>
</dbReference>
<keyword evidence="3" id="KW-0479">Metal-binding</keyword>
<reference evidence="6 7" key="1">
    <citation type="submission" date="2013-12" db="EMBL/GenBank/DDBJ databases">
        <title>Complete genome sequence of Rhizobium etli bv. mimosae IE4771.</title>
        <authorList>
            <person name="Bustos P."/>
            <person name="Santamaria R.I."/>
            <person name="Lozano L."/>
            <person name="Ormeno-Orrillo E."/>
            <person name="Rogel M.A."/>
            <person name="Romero D."/>
            <person name="Cevallos M.A."/>
            <person name="Martinez-Romero E."/>
            <person name="Gonzalez V."/>
        </authorList>
    </citation>
    <scope>NUCLEOTIDE SEQUENCE [LARGE SCALE GENOMIC DNA]</scope>
    <source>
        <strain evidence="6 7">IE4771</strain>
    </source>
</reference>
<protein>
    <submittedName>
        <fullName evidence="6">Allantoate amidohydrolase protein</fullName>
    </submittedName>
</protein>
<dbReference type="RefSeq" id="WP_038686435.1">
    <property type="nucleotide sequence ID" value="NZ_CP006986.1"/>
</dbReference>
<feature type="binding site" evidence="4">
    <location>
        <position position="215"/>
    </location>
    <ligand>
        <name>allantoate</name>
        <dbReference type="ChEBI" id="CHEBI:17536"/>
    </ligand>
</feature>
<comment type="cofactor">
    <cofactor evidence="3">
        <name>Zn(2+)</name>
        <dbReference type="ChEBI" id="CHEBI:29105"/>
    </cofactor>
    <text evidence="3">Binds 2 Zn(2+) ions per subunit.</text>
</comment>
<feature type="binding site" evidence="3">
    <location>
        <position position="94"/>
    </location>
    <ligand>
        <name>Zn(2+)</name>
        <dbReference type="ChEBI" id="CHEBI:29105"/>
        <label>1</label>
    </ligand>
</feature>
<accession>A0A060HRQ0</accession>
<gene>
    <name evidence="6" type="ORF">IE4771_CH00387</name>
</gene>
<dbReference type="CDD" id="cd03884">
    <property type="entry name" value="M20_bAS"/>
    <property type="match status" value="1"/>
</dbReference>
<feature type="binding site" evidence="4">
    <location>
        <position position="278"/>
    </location>
    <ligand>
        <name>allantoate</name>
        <dbReference type="ChEBI" id="CHEBI:17536"/>
    </ligand>
</feature>
<dbReference type="InterPro" id="IPR001261">
    <property type="entry name" value="ArgE/DapE_CS"/>
</dbReference>
<feature type="binding site" evidence="3">
    <location>
        <position position="94"/>
    </location>
    <ligand>
        <name>Zn(2+)</name>
        <dbReference type="ChEBI" id="CHEBI:29105"/>
        <label>2</label>
    </ligand>
</feature>
<dbReference type="PANTHER" id="PTHR32494">
    <property type="entry name" value="ALLANTOATE DEIMINASE-RELATED"/>
    <property type="match status" value="1"/>
</dbReference>
<dbReference type="Pfam" id="PF01546">
    <property type="entry name" value="Peptidase_M20"/>
    <property type="match status" value="1"/>
</dbReference>
<evidence type="ECO:0000256" key="1">
    <source>
        <dbReference type="ARBA" id="ARBA00006153"/>
    </source>
</evidence>
<evidence type="ECO:0000313" key="7">
    <source>
        <dbReference type="Proteomes" id="UP000027180"/>
    </source>
</evidence>
<dbReference type="InterPro" id="IPR036264">
    <property type="entry name" value="Bact_exopeptidase_dim_dom"/>
</dbReference>
<feature type="binding site" evidence="3">
    <location>
        <position position="129"/>
    </location>
    <ligand>
        <name>Zn(2+)</name>
        <dbReference type="ChEBI" id="CHEBI:29105"/>
        <label>2</label>
    </ligand>
</feature>
<dbReference type="PIRSF" id="PIRSF001235">
    <property type="entry name" value="Amidase_carbamoylase"/>
    <property type="match status" value="1"/>
</dbReference>
<dbReference type="EMBL" id="CP006986">
    <property type="protein sequence ID" value="AIC25553.1"/>
    <property type="molecule type" value="Genomic_DNA"/>
</dbReference>